<keyword evidence="3" id="KW-1185">Reference proteome</keyword>
<comment type="caution">
    <text evidence="2">The sequence shown here is derived from an EMBL/GenBank/DDBJ whole genome shotgun (WGS) entry which is preliminary data.</text>
</comment>
<feature type="compositionally biased region" description="Basic and acidic residues" evidence="1">
    <location>
        <begin position="73"/>
        <end position="90"/>
    </location>
</feature>
<evidence type="ECO:0000313" key="2">
    <source>
        <dbReference type="EMBL" id="PTE20440.1"/>
    </source>
</evidence>
<feature type="compositionally biased region" description="Basic and acidic residues" evidence="1">
    <location>
        <begin position="1"/>
        <end position="34"/>
    </location>
</feature>
<dbReference type="Pfam" id="PF11154">
    <property type="entry name" value="DUF2934"/>
    <property type="match status" value="1"/>
</dbReference>
<dbReference type="OrthoDB" id="9811127at2"/>
<evidence type="ECO:0000313" key="3">
    <source>
        <dbReference type="Proteomes" id="UP000241010"/>
    </source>
</evidence>
<evidence type="ECO:0008006" key="4">
    <source>
        <dbReference type="Google" id="ProtNLM"/>
    </source>
</evidence>
<accession>A0A2T4JR98</accession>
<dbReference type="EMBL" id="PZKG01000106">
    <property type="protein sequence ID" value="PTE20440.1"/>
    <property type="molecule type" value="Genomic_DNA"/>
</dbReference>
<protein>
    <recommendedName>
        <fullName evidence="4">DUF2934 domain-containing protein</fullName>
    </recommendedName>
</protein>
<dbReference type="AlphaFoldDB" id="A0A2T4JR98"/>
<dbReference type="RefSeq" id="WP_107665159.1">
    <property type="nucleotide sequence ID" value="NZ_PZKG01000106.1"/>
</dbReference>
<reference evidence="2 3" key="1">
    <citation type="submission" date="2018-03" db="EMBL/GenBank/DDBJ databases">
        <title>Cereibacter changlensis.</title>
        <authorList>
            <person name="Meyer T.E."/>
            <person name="Miller S."/>
            <person name="Lodha T."/>
            <person name="Gandham S."/>
            <person name="Chintalapati S."/>
            <person name="Chintalapati V.R."/>
        </authorList>
    </citation>
    <scope>NUCLEOTIDE SEQUENCE [LARGE SCALE GENOMIC DNA]</scope>
    <source>
        <strain evidence="2 3">JA139</strain>
    </source>
</reference>
<organism evidence="2 3">
    <name type="scientific">Cereibacter changlensis JA139</name>
    <dbReference type="NCBI Taxonomy" id="1188249"/>
    <lineage>
        <taxon>Bacteria</taxon>
        <taxon>Pseudomonadati</taxon>
        <taxon>Pseudomonadota</taxon>
        <taxon>Alphaproteobacteria</taxon>
        <taxon>Rhodobacterales</taxon>
        <taxon>Paracoccaceae</taxon>
        <taxon>Cereibacter</taxon>
    </lineage>
</organism>
<feature type="compositionally biased region" description="Basic residues" evidence="1">
    <location>
        <begin position="91"/>
        <end position="102"/>
    </location>
</feature>
<sequence length="102" mass="10836">MTKRDDLIAKRAHEIWEQEGRPHGRDEEHWHRAAEAIAAEEGGAEDGATETAEAAPKAAKKPRAAKAAGADPAPKRKPAEPAAEPAEKAPRAPRKPKAKPAG</sequence>
<feature type="region of interest" description="Disordered" evidence="1">
    <location>
        <begin position="1"/>
        <end position="102"/>
    </location>
</feature>
<name>A0A2T4JR98_9RHOB</name>
<proteinExistence type="predicted"/>
<evidence type="ECO:0000256" key="1">
    <source>
        <dbReference type="SAM" id="MobiDB-lite"/>
    </source>
</evidence>
<dbReference type="InterPro" id="IPR021327">
    <property type="entry name" value="DUF2934"/>
</dbReference>
<dbReference type="Proteomes" id="UP000241010">
    <property type="component" value="Unassembled WGS sequence"/>
</dbReference>
<gene>
    <name evidence="2" type="ORF">C5F48_17545</name>
</gene>